<keyword evidence="3" id="KW-0378">Hydrolase</keyword>
<evidence type="ECO:0000313" key="3">
    <source>
        <dbReference type="EMBL" id="MFC4827134.1"/>
    </source>
</evidence>
<comment type="caution">
    <text evidence="3">The sequence shown here is derived from an EMBL/GenBank/DDBJ whole genome shotgun (WGS) entry which is preliminary data.</text>
</comment>
<evidence type="ECO:0000313" key="4">
    <source>
        <dbReference type="Proteomes" id="UP001595945"/>
    </source>
</evidence>
<feature type="compositionally biased region" description="Basic and acidic residues" evidence="1">
    <location>
        <begin position="324"/>
        <end position="338"/>
    </location>
</feature>
<evidence type="ECO:0000256" key="1">
    <source>
        <dbReference type="SAM" id="MobiDB-lite"/>
    </source>
</evidence>
<dbReference type="PRINTS" id="PR00111">
    <property type="entry name" value="ABHYDROLASE"/>
</dbReference>
<dbReference type="GO" id="GO:0016787">
    <property type="term" value="F:hydrolase activity"/>
    <property type="evidence" value="ECO:0007669"/>
    <property type="project" value="UniProtKB-KW"/>
</dbReference>
<accession>A0ABD5QAZ2</accession>
<gene>
    <name evidence="3" type="ORF">ACFO9K_23105</name>
</gene>
<dbReference type="EMBL" id="JBHSHT010000005">
    <property type="protein sequence ID" value="MFC4827134.1"/>
    <property type="molecule type" value="Genomic_DNA"/>
</dbReference>
<dbReference type="SUPFAM" id="SSF53474">
    <property type="entry name" value="alpha/beta-Hydrolases"/>
    <property type="match status" value="1"/>
</dbReference>
<dbReference type="AlphaFoldDB" id="A0ABD5QAZ2"/>
<evidence type="ECO:0000259" key="2">
    <source>
        <dbReference type="Pfam" id="PF00561"/>
    </source>
</evidence>
<dbReference type="PANTHER" id="PTHR43798">
    <property type="entry name" value="MONOACYLGLYCEROL LIPASE"/>
    <property type="match status" value="1"/>
</dbReference>
<dbReference type="InterPro" id="IPR000073">
    <property type="entry name" value="AB_hydrolase_1"/>
</dbReference>
<feature type="domain" description="AB hydrolase-1" evidence="2">
    <location>
        <begin position="20"/>
        <end position="251"/>
    </location>
</feature>
<dbReference type="InterPro" id="IPR050266">
    <property type="entry name" value="AB_hydrolase_sf"/>
</dbReference>
<dbReference type="RefSeq" id="WP_254270554.1">
    <property type="nucleotide sequence ID" value="NZ_CP100402.1"/>
</dbReference>
<organism evidence="3 4">
    <name type="scientific">Halorussus aquaticus</name>
    <dbReference type="NCBI Taxonomy" id="2953748"/>
    <lineage>
        <taxon>Archaea</taxon>
        <taxon>Methanobacteriati</taxon>
        <taxon>Methanobacteriota</taxon>
        <taxon>Stenosarchaea group</taxon>
        <taxon>Halobacteria</taxon>
        <taxon>Halobacteriales</taxon>
        <taxon>Haladaptataceae</taxon>
        <taxon>Halorussus</taxon>
    </lineage>
</organism>
<dbReference type="Pfam" id="PF00561">
    <property type="entry name" value="Abhydrolase_1"/>
    <property type="match status" value="1"/>
</dbReference>
<dbReference type="GeneID" id="73047639"/>
<feature type="region of interest" description="Disordered" evidence="1">
    <location>
        <begin position="316"/>
        <end position="355"/>
    </location>
</feature>
<dbReference type="InterPro" id="IPR029058">
    <property type="entry name" value="AB_hydrolase_fold"/>
</dbReference>
<dbReference type="Proteomes" id="UP001595945">
    <property type="component" value="Unassembled WGS sequence"/>
</dbReference>
<protein>
    <submittedName>
        <fullName evidence="3">Alpha/beta fold hydrolase</fullName>
    </submittedName>
</protein>
<reference evidence="3 4" key="1">
    <citation type="journal article" date="2019" name="Int. J. Syst. Evol. Microbiol.">
        <title>The Global Catalogue of Microorganisms (GCM) 10K type strain sequencing project: providing services to taxonomists for standard genome sequencing and annotation.</title>
        <authorList>
            <consortium name="The Broad Institute Genomics Platform"/>
            <consortium name="The Broad Institute Genome Sequencing Center for Infectious Disease"/>
            <person name="Wu L."/>
            <person name="Ma J."/>
        </authorList>
    </citation>
    <scope>NUCLEOTIDE SEQUENCE [LARGE SCALE GENOMIC DNA]</scope>
    <source>
        <strain evidence="3 4">XZYJ18</strain>
    </source>
</reference>
<keyword evidence="4" id="KW-1185">Reference proteome</keyword>
<name>A0ABD5QAZ2_9EURY</name>
<sequence>MPTVQTNDIESYYVVRGEGPPIVFIHGALSDHTAAAQQLEAFSDAYTAIAYDLRGHGRTTNPQHRPYSIDLLAEDLRAFVTAVGLERPVLCGVSMGGMIAQTYASRYSEQLGGLVLADTFAPAFLGRRDRIERTTLVNAMAGLVRLVGYNRAKGLVLWFGRKLEREKTTSLRADAFPDMDTADAVNALRAVRSFSTTDIDLSSIAAPTLVLYGEHETSIISRHAPTLAGQIPNSTLQEVPNAGHASPWDNPEFFNDAIRTFLTNPRSSASAECVSVPLTDGHHIFGYPGENAEMMGLMQKLRRLLGLVEGHEDKIAKQVSKRTSVSEEKAKRGLEKVQETVGEDSNNDIGDPNRR</sequence>
<proteinExistence type="predicted"/>
<dbReference type="Gene3D" id="3.40.50.1820">
    <property type="entry name" value="alpha/beta hydrolase"/>
    <property type="match status" value="1"/>
</dbReference>